<protein>
    <submittedName>
        <fullName evidence="1">Uncharacterized protein</fullName>
    </submittedName>
</protein>
<organism evidence="1 2">
    <name type="scientific">Blepharisma stoltei</name>
    <dbReference type="NCBI Taxonomy" id="1481888"/>
    <lineage>
        <taxon>Eukaryota</taxon>
        <taxon>Sar</taxon>
        <taxon>Alveolata</taxon>
        <taxon>Ciliophora</taxon>
        <taxon>Postciliodesmatophora</taxon>
        <taxon>Heterotrichea</taxon>
        <taxon>Heterotrichida</taxon>
        <taxon>Blepharismidae</taxon>
        <taxon>Blepharisma</taxon>
    </lineage>
</organism>
<proteinExistence type="predicted"/>
<name>A0AAU9KBK6_9CILI</name>
<evidence type="ECO:0000313" key="2">
    <source>
        <dbReference type="Proteomes" id="UP001162131"/>
    </source>
</evidence>
<sequence>MEYNEDPNEIKFDENKFQYVMTIGEKYSYLHCPSIEDKRHKEKCMIFSVLSKNFGEEVTKLQNKLRQCYAMHEERNYYSFRPQDFDQCVYKVEQENVVFLEQYYEAFFNTENLI</sequence>
<evidence type="ECO:0000313" key="1">
    <source>
        <dbReference type="EMBL" id="CAG9334260.1"/>
    </source>
</evidence>
<comment type="caution">
    <text evidence="1">The sequence shown here is derived from an EMBL/GenBank/DDBJ whole genome shotgun (WGS) entry which is preliminary data.</text>
</comment>
<accession>A0AAU9KBK6</accession>
<dbReference type="AlphaFoldDB" id="A0AAU9KBK6"/>
<reference evidence="1" key="1">
    <citation type="submission" date="2021-09" db="EMBL/GenBank/DDBJ databases">
        <authorList>
            <consortium name="AG Swart"/>
            <person name="Singh M."/>
            <person name="Singh A."/>
            <person name="Seah K."/>
            <person name="Emmerich C."/>
        </authorList>
    </citation>
    <scope>NUCLEOTIDE SEQUENCE</scope>
    <source>
        <strain evidence="1">ATCC30299</strain>
    </source>
</reference>
<keyword evidence="2" id="KW-1185">Reference proteome</keyword>
<dbReference type="EMBL" id="CAJZBQ010000058">
    <property type="protein sequence ID" value="CAG9334260.1"/>
    <property type="molecule type" value="Genomic_DNA"/>
</dbReference>
<dbReference type="Proteomes" id="UP001162131">
    <property type="component" value="Unassembled WGS sequence"/>
</dbReference>
<gene>
    <name evidence="1" type="ORF">BSTOLATCC_MIC60879</name>
</gene>